<gene>
    <name evidence="2" type="ORF">B0H67DRAFT_594740</name>
</gene>
<comment type="caution">
    <text evidence="2">The sequence shown here is derived from an EMBL/GenBank/DDBJ whole genome shotgun (WGS) entry which is preliminary data.</text>
</comment>
<evidence type="ECO:0000313" key="2">
    <source>
        <dbReference type="EMBL" id="KAK0705683.1"/>
    </source>
</evidence>
<evidence type="ECO:0000256" key="1">
    <source>
        <dbReference type="SAM" id="Phobius"/>
    </source>
</evidence>
<organism evidence="2 3">
    <name type="scientific">Lasiosphaeris hirsuta</name>
    <dbReference type="NCBI Taxonomy" id="260670"/>
    <lineage>
        <taxon>Eukaryota</taxon>
        <taxon>Fungi</taxon>
        <taxon>Dikarya</taxon>
        <taxon>Ascomycota</taxon>
        <taxon>Pezizomycotina</taxon>
        <taxon>Sordariomycetes</taxon>
        <taxon>Sordariomycetidae</taxon>
        <taxon>Sordariales</taxon>
        <taxon>Lasiosphaeriaceae</taxon>
        <taxon>Lasiosphaeris</taxon>
    </lineage>
</organism>
<sequence length="726" mass="78944">MLHVVIWSWARALFAGLFSFLFQCAQNLGGWAQKLGRSIWGGVSLIWGRFGGRVSGWRQRVPPLKRPPLLLTAWGMALQLSCQAAIIVTIYALSDKSRREKGIATVGDSQGPSFDSAGFHPAPILSSSVVWTTVPAWILSAYSALWSAMLDDLREVHATLELRKWEQKRLPGADAWQRFRRTLGLKKIIVPLPRAWRWWLQTRTPPLPAAAPERCSTAKHTLLLDYGEWPVLNGLGAISSGHTLLGLCLILRAALWTAGGLSAAIFSVTEVPFEESIELYGAKFFDEYLGYDAGKGIGGSPMTPALDMVSATVVRSGANYPWTTDTHSFLPLFPASDMAGPGNYSFETEAYWATVECLASTEADLVAVGGAKLVVDGVDERNSAQLQLGYSQGGCSVNKWFTIDNGTQLYGRSWSVECSQTRGRARLGMVTGSYSPTERFHLANLTVITCAPLVYRSRVALHVSMAADAATTAQVLDFTETSRHEFWPAFGDRWLHDIPLYSVSAPYNPADMDTFSRLIVQHASGEPRLEVISGSQQLRESFRTIFQALFANYATLQAIQDAPRREPASGTLTREQTRLLVVDSAAFAVLGIVAAAFATTLVLALHLHRNRSLLAQHLELMLGDALLFRQSPARGGLDGYLDALDRKAAGSPAVQTSRGGLQGVDLVQYAKRDEQLRSWAVWIDAAGALRMEAPPIRGGGGGGSAIPLHPLPQTAGLEATVTVTVP</sequence>
<dbReference type="EMBL" id="JAUKUA010000007">
    <property type="protein sequence ID" value="KAK0705683.1"/>
    <property type="molecule type" value="Genomic_DNA"/>
</dbReference>
<evidence type="ECO:0000313" key="3">
    <source>
        <dbReference type="Proteomes" id="UP001172102"/>
    </source>
</evidence>
<feature type="transmembrane region" description="Helical" evidence="1">
    <location>
        <begin position="585"/>
        <end position="607"/>
    </location>
</feature>
<protein>
    <submittedName>
        <fullName evidence="2">Uncharacterized protein</fullName>
    </submittedName>
</protein>
<reference evidence="2" key="1">
    <citation type="submission" date="2023-06" db="EMBL/GenBank/DDBJ databases">
        <title>Genome-scale phylogeny and comparative genomics of the fungal order Sordariales.</title>
        <authorList>
            <consortium name="Lawrence Berkeley National Laboratory"/>
            <person name="Hensen N."/>
            <person name="Bonometti L."/>
            <person name="Westerberg I."/>
            <person name="Brannstrom I.O."/>
            <person name="Guillou S."/>
            <person name="Cros-Aarteil S."/>
            <person name="Calhoun S."/>
            <person name="Haridas S."/>
            <person name="Kuo A."/>
            <person name="Mondo S."/>
            <person name="Pangilinan J."/>
            <person name="Riley R."/>
            <person name="Labutti K."/>
            <person name="Andreopoulos B."/>
            <person name="Lipzen A."/>
            <person name="Chen C."/>
            <person name="Yanf M."/>
            <person name="Daum C."/>
            <person name="Ng V."/>
            <person name="Clum A."/>
            <person name="Steindorff A."/>
            <person name="Ohm R."/>
            <person name="Martin F."/>
            <person name="Silar P."/>
            <person name="Natvig D."/>
            <person name="Lalanne C."/>
            <person name="Gautier V."/>
            <person name="Ament-Velasquez S.L."/>
            <person name="Kruys A."/>
            <person name="Hutchinson M.I."/>
            <person name="Powell A.J."/>
            <person name="Barry K."/>
            <person name="Miller A.N."/>
            <person name="Grigoriev I.V."/>
            <person name="Debuchy R."/>
            <person name="Gladieux P."/>
            <person name="Thoren M.H."/>
            <person name="Johannesson H."/>
        </authorList>
    </citation>
    <scope>NUCLEOTIDE SEQUENCE</scope>
    <source>
        <strain evidence="2">SMH4607-1</strain>
    </source>
</reference>
<accession>A0AA39ZXY8</accession>
<proteinExistence type="predicted"/>
<keyword evidence="1" id="KW-1133">Transmembrane helix</keyword>
<keyword evidence="1" id="KW-0472">Membrane</keyword>
<dbReference type="Proteomes" id="UP001172102">
    <property type="component" value="Unassembled WGS sequence"/>
</dbReference>
<keyword evidence="3" id="KW-1185">Reference proteome</keyword>
<name>A0AA39ZXY8_9PEZI</name>
<dbReference type="AlphaFoldDB" id="A0AA39ZXY8"/>
<keyword evidence="1" id="KW-0812">Transmembrane</keyword>